<name>A0A0R1H5J2_9LACO</name>
<evidence type="ECO:0000313" key="2">
    <source>
        <dbReference type="Proteomes" id="UP000051461"/>
    </source>
</evidence>
<evidence type="ECO:0000313" key="1">
    <source>
        <dbReference type="EMBL" id="KRK39057.1"/>
    </source>
</evidence>
<dbReference type="PANTHER" id="PTHR34071:SF2">
    <property type="entry name" value="FLAVIN-NUCLEOTIDE-BINDING PROTEIN"/>
    <property type="match status" value="1"/>
</dbReference>
<reference evidence="1 2" key="1">
    <citation type="journal article" date="2015" name="Genome Announc.">
        <title>Expanding the biotechnology potential of lactobacilli through comparative genomics of 213 strains and associated genera.</title>
        <authorList>
            <person name="Sun Z."/>
            <person name="Harris H.M."/>
            <person name="McCann A."/>
            <person name="Guo C."/>
            <person name="Argimon S."/>
            <person name="Zhang W."/>
            <person name="Yang X."/>
            <person name="Jeffery I.B."/>
            <person name="Cooney J.C."/>
            <person name="Kagawa T.F."/>
            <person name="Liu W."/>
            <person name="Song Y."/>
            <person name="Salvetti E."/>
            <person name="Wrobel A."/>
            <person name="Rasinkangas P."/>
            <person name="Parkhill J."/>
            <person name="Rea M.C."/>
            <person name="O'Sullivan O."/>
            <person name="Ritari J."/>
            <person name="Douillard F.P."/>
            <person name="Paul Ross R."/>
            <person name="Yang R."/>
            <person name="Briner A.E."/>
            <person name="Felis G.E."/>
            <person name="de Vos W.M."/>
            <person name="Barrangou R."/>
            <person name="Klaenhammer T.R."/>
            <person name="Caufield P.W."/>
            <person name="Cui Y."/>
            <person name="Zhang H."/>
            <person name="O'Toole P.W."/>
        </authorList>
    </citation>
    <scope>NUCLEOTIDE SEQUENCE [LARGE SCALE GENOMIC DNA]</scope>
    <source>
        <strain evidence="1 2">DSM 20003</strain>
    </source>
</reference>
<gene>
    <name evidence="1" type="ORF">FC07_GL002777</name>
</gene>
<dbReference type="OrthoDB" id="9794935at2"/>
<dbReference type="AlphaFoldDB" id="A0A0R1H5J2"/>
<keyword evidence="2" id="KW-1185">Reference proteome</keyword>
<evidence type="ECO:0008006" key="3">
    <source>
        <dbReference type="Google" id="ProtNLM"/>
    </source>
</evidence>
<dbReference type="Pfam" id="PF12900">
    <property type="entry name" value="Pyridox_ox_2"/>
    <property type="match status" value="1"/>
</dbReference>
<dbReference type="PATRIC" id="fig|1423726.3.peg.2887"/>
<organism evidence="1 2">
    <name type="scientific">Loigolactobacillus bifermentans DSM 20003</name>
    <dbReference type="NCBI Taxonomy" id="1423726"/>
    <lineage>
        <taxon>Bacteria</taxon>
        <taxon>Bacillati</taxon>
        <taxon>Bacillota</taxon>
        <taxon>Bacilli</taxon>
        <taxon>Lactobacillales</taxon>
        <taxon>Lactobacillaceae</taxon>
        <taxon>Loigolactobacillus</taxon>
    </lineage>
</organism>
<sequence>MRRKDRAVDFEKIQTIIAQGHVAHIGMFDDVFPYVVPVNYGYEWQGEQLVLYIHGAMKGKKLSCLQANGHVCVEVDLGATLISAGEQATDYSAAFQSVIGYGNAVILTDPALKAHGLDLLMQHETGRGLADFKALKPQQIRGTSVVQITLKQLTGKAHALPTQA</sequence>
<dbReference type="Proteomes" id="UP000051461">
    <property type="component" value="Unassembled WGS sequence"/>
</dbReference>
<dbReference type="InterPro" id="IPR012349">
    <property type="entry name" value="Split_barrel_FMN-bd"/>
</dbReference>
<proteinExistence type="predicted"/>
<dbReference type="PANTHER" id="PTHR34071">
    <property type="entry name" value="5-NITROIMIDAZOLE ANTIBIOTICS RESISTANCE PROTEIN, NIMA-FAMILY-RELATED PROTEIN-RELATED"/>
    <property type="match status" value="1"/>
</dbReference>
<comment type="caution">
    <text evidence="1">The sequence shown here is derived from an EMBL/GenBank/DDBJ whole genome shotgun (WGS) entry which is preliminary data.</text>
</comment>
<accession>A0A0R1H5J2</accession>
<dbReference type="InterPro" id="IPR024747">
    <property type="entry name" value="Pyridox_Oxase-rel"/>
</dbReference>
<protein>
    <recommendedName>
        <fullName evidence="3">Pyridoxamine 5'-phosphate oxidase family protein</fullName>
    </recommendedName>
</protein>
<dbReference type="SUPFAM" id="SSF50475">
    <property type="entry name" value="FMN-binding split barrel"/>
    <property type="match status" value="1"/>
</dbReference>
<dbReference type="Gene3D" id="2.30.110.10">
    <property type="entry name" value="Electron Transport, Fmn-binding Protein, Chain A"/>
    <property type="match status" value="1"/>
</dbReference>
<dbReference type="RefSeq" id="WP_057904434.1">
    <property type="nucleotide sequence ID" value="NZ_AZDA01000046.1"/>
</dbReference>
<dbReference type="EMBL" id="AZDA01000046">
    <property type="protein sequence ID" value="KRK39057.1"/>
    <property type="molecule type" value="Genomic_DNA"/>
</dbReference>